<keyword evidence="2" id="KW-1185">Reference proteome</keyword>
<proteinExistence type="predicted"/>
<sequence>MASEHLRSAERDMLDGKFNLATDHLQNFSSLTGMSVQKLDKGYFGGSKIKENTKYIRDTIQNYNTYTVRKYMGEASKRGLFQQIDRYAQLLDMANKASVTESASIEVSALLSKMTAKMKYMDSPKGISELDVAKFNDIERRHSDKKMIVDEDIERILLDYSSRIDAGKFVKNIAGGGAGALLSAIDLGADIISFASDKPRLEVTKYFMDKMGVDQNSWAYFGGELSTFAFGSSIFKALEAVKGGQSLAVALSAFDQVNPFATIFEKYLTASALYATGGAFGYATKKIVDNIDITQNRRDVAPSLGGALGMLVAHKSSLAENTGSTGRKMLFGSKPTDISTLEFPREGSKKTRFNVGEKEFSINKEGAPVEETGYKAKPSESSKTIDEGMIASEQAMEEIYNNEKAFNDIFNKTEGTGTPSEQISGDTISETTVKNIPGESFEGAYIERGTNGSGTIKDVNISNIGKGSENSSKYNRKLSSDGTLESLTRDKNDIADVMDQRAQKLVDDARQGIEQPIINSDLSISATDDAIFIRNADNIMSAIVNSIFSEGLPISELDALIAERGGTNLLARMLKSEDLNMRALGTSILDIVGGIALDPGTNGQFINEYISKEIQAFNNAFFDGVGIDFNEVDVTKIRDKGETGNTAWDFAQEVKSGVRERFSQPFADAETSIDTFASGNPEGIESELSNMRNIIENLNEKGRPKKGAKKADGTVSQEPTLYYERVLKELSSDYNLGVEAQFVVEELKDILTLDKPNNLPGYKDSIGSRLFKVRSMLSRAGRMYEQNSLKESQAMTGAFGQFKEIILNPMSEAIENIVDKSTTKEVKTEYDSAMTGYA</sequence>
<dbReference type="Proteomes" id="UP001439008">
    <property type="component" value="Unassembled WGS sequence"/>
</dbReference>
<evidence type="ECO:0000313" key="2">
    <source>
        <dbReference type="Proteomes" id="UP001439008"/>
    </source>
</evidence>
<accession>A0ABV2AIW5</accession>
<organism evidence="1 2">
    <name type="scientific">Bonamia ostreae</name>
    <dbReference type="NCBI Taxonomy" id="126728"/>
    <lineage>
        <taxon>Eukaryota</taxon>
        <taxon>Sar</taxon>
        <taxon>Rhizaria</taxon>
        <taxon>Endomyxa</taxon>
        <taxon>Ascetosporea</taxon>
        <taxon>Haplosporida</taxon>
        <taxon>Bonamia</taxon>
    </lineage>
</organism>
<comment type="caution">
    <text evidence="1">The sequence shown here is derived from an EMBL/GenBank/DDBJ whole genome shotgun (WGS) entry which is preliminary data.</text>
</comment>
<protein>
    <submittedName>
        <fullName evidence="1">Uncharacterized protein</fullName>
    </submittedName>
</protein>
<name>A0ABV2AIW5_9EUKA</name>
<dbReference type="EMBL" id="JBDODL010000344">
    <property type="protein sequence ID" value="MES1919621.1"/>
    <property type="molecule type" value="Genomic_DNA"/>
</dbReference>
<feature type="non-terminal residue" evidence="1">
    <location>
        <position position="838"/>
    </location>
</feature>
<evidence type="ECO:0000313" key="1">
    <source>
        <dbReference type="EMBL" id="MES1919621.1"/>
    </source>
</evidence>
<gene>
    <name evidence="1" type="ORF">MHBO_001419</name>
</gene>
<reference evidence="1 2" key="1">
    <citation type="journal article" date="2024" name="BMC Biol.">
        <title>Comparative genomics of Ascetosporea gives new insight into the evolutionary basis for animal parasitism in Rhizaria.</title>
        <authorList>
            <person name="Hiltunen Thoren M."/>
            <person name="Onut-Brannstrom I."/>
            <person name="Alfjorden A."/>
            <person name="Peckova H."/>
            <person name="Swords F."/>
            <person name="Hooper C."/>
            <person name="Holzer A.S."/>
            <person name="Bass D."/>
            <person name="Burki F."/>
        </authorList>
    </citation>
    <scope>NUCLEOTIDE SEQUENCE [LARGE SCALE GENOMIC DNA]</scope>
    <source>
        <strain evidence="1">20-A016</strain>
    </source>
</reference>